<name>A0ABQ6F5D4_9RHOO</name>
<dbReference type="SUPFAM" id="SSF53756">
    <property type="entry name" value="UDP-Glycosyltransferase/glycogen phosphorylase"/>
    <property type="match status" value="1"/>
</dbReference>
<dbReference type="PANTHER" id="PTHR12526:SF630">
    <property type="entry name" value="GLYCOSYLTRANSFERASE"/>
    <property type="match status" value="1"/>
</dbReference>
<keyword evidence="1" id="KW-0812">Transmembrane</keyword>
<feature type="transmembrane region" description="Helical" evidence="1">
    <location>
        <begin position="92"/>
        <end position="111"/>
    </location>
</feature>
<dbReference type="EMBL" id="BSPX01000002">
    <property type="protein sequence ID" value="GLT20763.1"/>
    <property type="molecule type" value="Genomic_DNA"/>
</dbReference>
<dbReference type="RefSeq" id="WP_284186354.1">
    <property type="nucleotide sequence ID" value="NZ_BSPX01000002.1"/>
</dbReference>
<evidence type="ECO:0000259" key="2">
    <source>
        <dbReference type="Pfam" id="PF00534"/>
    </source>
</evidence>
<keyword evidence="1" id="KW-1133">Transmembrane helix</keyword>
<evidence type="ECO:0000256" key="1">
    <source>
        <dbReference type="SAM" id="Phobius"/>
    </source>
</evidence>
<keyword evidence="4" id="KW-1185">Reference proteome</keyword>
<evidence type="ECO:0000313" key="3">
    <source>
        <dbReference type="EMBL" id="GLT20763.1"/>
    </source>
</evidence>
<dbReference type="Pfam" id="PF00534">
    <property type="entry name" value="Glycos_transf_1"/>
    <property type="match status" value="1"/>
</dbReference>
<evidence type="ECO:0000313" key="4">
    <source>
        <dbReference type="Proteomes" id="UP001157167"/>
    </source>
</evidence>
<sequence length="385" mass="42858">MKKIFVLAPYFWPAKKAGGPVKSMGAIVELLSTNAEVKVLTQAYDVGSKTVMGDVVPDSWIRLPQCSVYYSSGSLKVLMQIVAAGRVKDTDVVFYLNSFFAFTLSILFFILKRFGFVKASSKVILAPRGEFSEGALMLKPLKKRVFISLSKLARLHDGITWHATSDEESKDIARVFGDGVTVRVAPNIVDMRIRQKVFETKKEGGRLKLIFLSRISPKKNLEYALKILMSVRAEVAFDIYGPKEDNDYWICCEELIKKLPSNVVVRYMGPVDVDEVPDVIARYHLFILPTLGENFCHAIAEALQCGCPVLVSDQTPWRGLAEQGVGWDIPLANSSGFSEVVEFMAGMGDESFGGMRLKIKDYISEKVLQSDASAMTLRVFDFSNS</sequence>
<organism evidence="3 4">
    <name type="scientific">Zoogloea oryzae</name>
    <dbReference type="NCBI Taxonomy" id="310767"/>
    <lineage>
        <taxon>Bacteria</taxon>
        <taxon>Pseudomonadati</taxon>
        <taxon>Pseudomonadota</taxon>
        <taxon>Betaproteobacteria</taxon>
        <taxon>Rhodocyclales</taxon>
        <taxon>Zoogloeaceae</taxon>
        <taxon>Zoogloea</taxon>
    </lineage>
</organism>
<dbReference type="InterPro" id="IPR001296">
    <property type="entry name" value="Glyco_trans_1"/>
</dbReference>
<dbReference type="PANTHER" id="PTHR12526">
    <property type="entry name" value="GLYCOSYLTRANSFERASE"/>
    <property type="match status" value="1"/>
</dbReference>
<feature type="domain" description="Glycosyl transferase family 1" evidence="2">
    <location>
        <begin position="196"/>
        <end position="327"/>
    </location>
</feature>
<dbReference type="Proteomes" id="UP001157167">
    <property type="component" value="Unassembled WGS sequence"/>
</dbReference>
<keyword evidence="1" id="KW-0472">Membrane</keyword>
<proteinExistence type="predicted"/>
<accession>A0ABQ6F5D4</accession>
<dbReference type="Gene3D" id="3.40.50.2000">
    <property type="entry name" value="Glycogen Phosphorylase B"/>
    <property type="match status" value="2"/>
</dbReference>
<comment type="caution">
    <text evidence="3">The sequence shown here is derived from an EMBL/GenBank/DDBJ whole genome shotgun (WGS) entry which is preliminary data.</text>
</comment>
<gene>
    <name evidence="3" type="ORF">GCM10007933_02150</name>
</gene>
<reference evidence="4" key="1">
    <citation type="journal article" date="2019" name="Int. J. Syst. Evol. Microbiol.">
        <title>The Global Catalogue of Microorganisms (GCM) 10K type strain sequencing project: providing services to taxonomists for standard genome sequencing and annotation.</title>
        <authorList>
            <consortium name="The Broad Institute Genomics Platform"/>
            <consortium name="The Broad Institute Genome Sequencing Center for Infectious Disease"/>
            <person name="Wu L."/>
            <person name="Ma J."/>
        </authorList>
    </citation>
    <scope>NUCLEOTIDE SEQUENCE [LARGE SCALE GENOMIC DNA]</scope>
    <source>
        <strain evidence="4">NBRC 102407</strain>
    </source>
</reference>
<protein>
    <recommendedName>
        <fullName evidence="2">Glycosyl transferase family 1 domain-containing protein</fullName>
    </recommendedName>
</protein>